<keyword evidence="4" id="KW-0238">DNA-binding</keyword>
<dbReference type="SMART" id="SM00843">
    <property type="entry name" value="Ftsk_gamma"/>
    <property type="match status" value="1"/>
</dbReference>
<organism evidence="7 8">
    <name type="scientific">Mesoplasma lactucae ATCC 49193</name>
    <dbReference type="NCBI Taxonomy" id="81460"/>
    <lineage>
        <taxon>Bacteria</taxon>
        <taxon>Bacillati</taxon>
        <taxon>Mycoplasmatota</taxon>
        <taxon>Mollicutes</taxon>
        <taxon>Entomoplasmatales</taxon>
        <taxon>Entomoplasmataceae</taxon>
        <taxon>Mesoplasma</taxon>
    </lineage>
</organism>
<dbReference type="GO" id="GO:0003677">
    <property type="term" value="F:DNA binding"/>
    <property type="evidence" value="ECO:0007669"/>
    <property type="project" value="UniProtKB-KW"/>
</dbReference>
<dbReference type="InterPro" id="IPR036390">
    <property type="entry name" value="WH_DNA-bd_sf"/>
</dbReference>
<evidence type="ECO:0000256" key="3">
    <source>
        <dbReference type="ARBA" id="ARBA00022840"/>
    </source>
</evidence>
<protein>
    <submittedName>
        <fullName evidence="7">DNA translocase FtsK</fullName>
    </submittedName>
</protein>
<feature type="transmembrane region" description="Helical" evidence="6">
    <location>
        <begin position="44"/>
        <end position="65"/>
    </location>
</feature>
<feature type="compositionally biased region" description="Basic and acidic residues" evidence="5">
    <location>
        <begin position="888"/>
        <end position="902"/>
    </location>
</feature>
<dbReference type="AlphaFoldDB" id="A0A291IRD1"/>
<dbReference type="InterPro" id="IPR050206">
    <property type="entry name" value="FtsK/SpoIIIE/SftA"/>
</dbReference>
<dbReference type="CDD" id="cd01127">
    <property type="entry name" value="TrwB_TraG_TraD_VirD4"/>
    <property type="match status" value="1"/>
</dbReference>
<feature type="transmembrane region" description="Helical" evidence="6">
    <location>
        <begin position="85"/>
        <end position="102"/>
    </location>
</feature>
<gene>
    <name evidence="7" type="ORF">CP520_00550</name>
</gene>
<reference evidence="7 8" key="1">
    <citation type="submission" date="2017-09" db="EMBL/GenBank/DDBJ databases">
        <title>SPAdes assembly of the Mesoplasma lactucae genome.</title>
        <authorList>
            <person name="Knight T.F."/>
            <person name="Rubinstein R."/>
            <person name="Citino T."/>
        </authorList>
    </citation>
    <scope>NUCLEOTIDE SEQUENCE [LARGE SCALE GENOMIC DNA]</scope>
    <source>
        <strain evidence="7 8">831-C4</strain>
    </source>
</reference>
<keyword evidence="3" id="KW-0067">ATP-binding</keyword>
<dbReference type="SUPFAM" id="SSF46785">
    <property type="entry name" value="Winged helix' DNA-binding domain"/>
    <property type="match status" value="1"/>
</dbReference>
<evidence type="ECO:0000313" key="8">
    <source>
        <dbReference type="Proteomes" id="UP000232227"/>
    </source>
</evidence>
<dbReference type="PROSITE" id="PS50901">
    <property type="entry name" value="FTSK"/>
    <property type="match status" value="1"/>
</dbReference>
<dbReference type="Gene3D" id="3.40.50.300">
    <property type="entry name" value="P-loop containing nucleotide triphosphate hydrolases"/>
    <property type="match status" value="1"/>
</dbReference>
<name>A0A291IRD1_9MOLU</name>
<sequence length="902" mass="101379">MRKKKIKEISGSNTDGSILTSKNYNDDRTIIFQTEKKPHKKDSIAWLVGSITFFLLLVLSVGRFLTIGAFLDDIFFNFLFGWLKYPVYLLLFAFDISILVGIKFRMKKSFVFMILAITFSIAWIISTSLLLNLDVHKEDGIKLWNKDIFPKSVSVYSQNWYDNSILGTTFRDEPGHKKYLIYPSYGYVNLYQGGGFIGTFLSGIFGYLSLPGSLVLAFFCLFLSLVWFLTGTPFFLFYSKEKRKGKRVRVLPLAYKNNPHVNGQEADKTPKPFIEDDVERTDRPRQIGPKKSLADSIAWNEPDDDDLETFSVLRDSDETDYENVGKKMLEEHVPEKPAQPTVSLDTKTDEPIIDDTLETFDSYTQDSIHVDNLDDSIFYDEIMKDEEPEQNDKTEYDSFTFDDLDSETLATIQQLEEDETISKTVGNDAYQLPSLDLLNDVRTDPRVIKLNEDNARQKAEAINQTFAEFKVNAKVVNTIIGPAVTKFEIKPDKGTKANSIANLEADLKLALATQNIRIESPIPGKSLVGIEIPNVKPTMVGLKEILRDLPSSDADDKLIFGLGKDVVNKSIFGDIQKMPHLLVAGSTGSGKSVMTNTLITSILLRAKPSEVKLLLIDPKQVELAIYSDVPHMLAPVISDMSKATRALNVVVAEMDRRYKLFAEGRARNLEGYNAKQKDPKDKVPYYVVVIDELADLMITGDRKEVEDAIQRITQMGRAAGIHLIVATQRPSVDVITGVIKANIPTRIAFRVSSGIDSRTILDASGAENLTGKGDMLYRAPNTTDLLRAQGAYLSDEEIDRVVDWVCQQQDKNYNKAFTELNSKVANNNANNGKEHDELFEEVKQFAINEGAISTSLIQRKFNIGYNRAANIVDDLEANQIIGPQNGSKPREVYLKPDQERSL</sequence>
<keyword evidence="8" id="KW-1185">Reference proteome</keyword>
<dbReference type="Gene3D" id="3.30.980.40">
    <property type="match status" value="1"/>
</dbReference>
<dbReference type="KEGG" id="mlac:CP520_00550"/>
<dbReference type="Pfam" id="PF17854">
    <property type="entry name" value="FtsK_alpha"/>
    <property type="match status" value="1"/>
</dbReference>
<dbReference type="EMBL" id="CP023668">
    <property type="protein sequence ID" value="ATG97251.1"/>
    <property type="molecule type" value="Genomic_DNA"/>
</dbReference>
<dbReference type="RefSeq" id="WP_096862539.1">
    <property type="nucleotide sequence ID" value="NZ_CP023668.1"/>
</dbReference>
<feature type="transmembrane region" description="Helical" evidence="6">
    <location>
        <begin position="109"/>
        <end position="131"/>
    </location>
</feature>
<keyword evidence="6" id="KW-0812">Transmembrane</keyword>
<keyword evidence="6" id="KW-0472">Membrane</keyword>
<evidence type="ECO:0000256" key="2">
    <source>
        <dbReference type="ARBA" id="ARBA00022741"/>
    </source>
</evidence>
<dbReference type="Gene3D" id="1.10.10.10">
    <property type="entry name" value="Winged helix-like DNA-binding domain superfamily/Winged helix DNA-binding domain"/>
    <property type="match status" value="1"/>
</dbReference>
<dbReference type="GO" id="GO:0005524">
    <property type="term" value="F:ATP binding"/>
    <property type="evidence" value="ECO:0007669"/>
    <property type="project" value="UniProtKB-UniRule"/>
</dbReference>
<dbReference type="InterPro" id="IPR002543">
    <property type="entry name" value="FtsK_dom"/>
</dbReference>
<evidence type="ECO:0000256" key="1">
    <source>
        <dbReference type="ARBA" id="ARBA00006474"/>
    </source>
</evidence>
<dbReference type="InterPro" id="IPR027417">
    <property type="entry name" value="P-loop_NTPase"/>
</dbReference>
<dbReference type="PANTHER" id="PTHR22683:SF41">
    <property type="entry name" value="DNA TRANSLOCASE FTSK"/>
    <property type="match status" value="1"/>
</dbReference>
<proteinExistence type="inferred from homology"/>
<comment type="similarity">
    <text evidence="1">Belongs to the FtsK/SpoIIIE/SftA family.</text>
</comment>
<dbReference type="Pfam" id="PF01580">
    <property type="entry name" value="FtsK_SpoIIIE"/>
    <property type="match status" value="1"/>
</dbReference>
<keyword evidence="6" id="KW-1133">Transmembrane helix</keyword>
<dbReference type="SMART" id="SM00382">
    <property type="entry name" value="AAA"/>
    <property type="match status" value="1"/>
</dbReference>
<evidence type="ECO:0000313" key="7">
    <source>
        <dbReference type="EMBL" id="ATG97251.1"/>
    </source>
</evidence>
<dbReference type="InterPro" id="IPR041027">
    <property type="entry name" value="FtsK_alpha"/>
</dbReference>
<feature type="region of interest" description="Disordered" evidence="5">
    <location>
        <begin position="882"/>
        <end position="902"/>
    </location>
</feature>
<dbReference type="InterPro" id="IPR003593">
    <property type="entry name" value="AAA+_ATPase"/>
</dbReference>
<evidence type="ECO:0000256" key="6">
    <source>
        <dbReference type="SAM" id="Phobius"/>
    </source>
</evidence>
<feature type="transmembrane region" description="Helical" evidence="6">
    <location>
        <begin position="190"/>
        <end position="208"/>
    </location>
</feature>
<dbReference type="OrthoDB" id="9807790at2"/>
<keyword evidence="2" id="KW-0547">Nucleotide-binding</keyword>
<evidence type="ECO:0000256" key="5">
    <source>
        <dbReference type="SAM" id="MobiDB-lite"/>
    </source>
</evidence>
<dbReference type="PANTHER" id="PTHR22683">
    <property type="entry name" value="SPORULATION PROTEIN RELATED"/>
    <property type="match status" value="1"/>
</dbReference>
<feature type="transmembrane region" description="Helical" evidence="6">
    <location>
        <begin position="215"/>
        <end position="238"/>
    </location>
</feature>
<dbReference type="InterPro" id="IPR036388">
    <property type="entry name" value="WH-like_DNA-bd_sf"/>
</dbReference>
<dbReference type="InterPro" id="IPR018541">
    <property type="entry name" value="Ftsk_gamma"/>
</dbReference>
<accession>A0A291IRD1</accession>
<dbReference type="Proteomes" id="UP000232227">
    <property type="component" value="Chromosome"/>
</dbReference>
<dbReference type="SUPFAM" id="SSF52540">
    <property type="entry name" value="P-loop containing nucleoside triphosphate hydrolases"/>
    <property type="match status" value="1"/>
</dbReference>
<dbReference type="Pfam" id="PF09397">
    <property type="entry name" value="FtsK_gamma"/>
    <property type="match status" value="1"/>
</dbReference>
<evidence type="ECO:0000256" key="4">
    <source>
        <dbReference type="ARBA" id="ARBA00023125"/>
    </source>
</evidence>